<evidence type="ECO:0000259" key="2">
    <source>
        <dbReference type="Pfam" id="PF02823"/>
    </source>
</evidence>
<keyword evidence="1" id="KW-0139">CF(1)</keyword>
<keyword evidence="1" id="KW-0066">ATP synthesis</keyword>
<reference evidence="3 4" key="1">
    <citation type="journal article" date="2016" name="Nat. Commun.">
        <title>Thousands of microbial genomes shed light on interconnected biogeochemical processes in an aquifer system.</title>
        <authorList>
            <person name="Anantharaman K."/>
            <person name="Brown C.T."/>
            <person name="Hug L.A."/>
            <person name="Sharon I."/>
            <person name="Castelle C.J."/>
            <person name="Probst A.J."/>
            <person name="Thomas B.C."/>
            <person name="Singh A."/>
            <person name="Wilkins M.J."/>
            <person name="Karaoz U."/>
            <person name="Brodie E.L."/>
            <person name="Williams K.H."/>
            <person name="Hubbard S.S."/>
            <person name="Banfield J.F."/>
        </authorList>
    </citation>
    <scope>NUCLEOTIDE SEQUENCE [LARGE SCALE GENOMIC DNA]</scope>
</reference>
<dbReference type="Gene3D" id="2.60.15.10">
    <property type="entry name" value="F0F1 ATP synthase delta/epsilon subunit, N-terminal"/>
    <property type="match status" value="1"/>
</dbReference>
<dbReference type="AlphaFoldDB" id="A0A1F8BL64"/>
<accession>A0A1F8BL64</accession>
<dbReference type="InterPro" id="IPR036771">
    <property type="entry name" value="ATPsynth_dsu/esu_N"/>
</dbReference>
<dbReference type="InterPro" id="IPR020546">
    <property type="entry name" value="ATP_synth_F1_dsu/esu_N"/>
</dbReference>
<dbReference type="GO" id="GO:0045259">
    <property type="term" value="C:proton-transporting ATP synthase complex"/>
    <property type="evidence" value="ECO:0007669"/>
    <property type="project" value="UniProtKB-KW"/>
</dbReference>
<dbReference type="Pfam" id="PF02823">
    <property type="entry name" value="ATP-synt_DE_N"/>
    <property type="match status" value="1"/>
</dbReference>
<evidence type="ECO:0000313" key="4">
    <source>
        <dbReference type="Proteomes" id="UP000176725"/>
    </source>
</evidence>
<sequence length="91" mass="10293">MDESKFHLKVTSREGVIFEGNVESITSFNEEGKFDVLSQHANFISLITKGLEIIEKPKVRKNIPFDNALLRVRENNVEVYVGVEGIAPKTM</sequence>
<dbReference type="Proteomes" id="UP000176725">
    <property type="component" value="Unassembled WGS sequence"/>
</dbReference>
<dbReference type="EMBL" id="MGHH01000010">
    <property type="protein sequence ID" value="OGM64409.1"/>
    <property type="molecule type" value="Genomic_DNA"/>
</dbReference>
<evidence type="ECO:0000256" key="1">
    <source>
        <dbReference type="ARBA" id="ARBA00023196"/>
    </source>
</evidence>
<name>A0A1F8BL64_9BACT</name>
<evidence type="ECO:0000313" key="3">
    <source>
        <dbReference type="EMBL" id="OGM64409.1"/>
    </source>
</evidence>
<proteinExistence type="predicted"/>
<organism evidence="3 4">
    <name type="scientific">Candidatus Woesebacteria bacterium RIFCSPLOWO2_01_FULL_39_25</name>
    <dbReference type="NCBI Taxonomy" id="1802521"/>
    <lineage>
        <taxon>Bacteria</taxon>
        <taxon>Candidatus Woeseibacteriota</taxon>
    </lineage>
</organism>
<protein>
    <recommendedName>
        <fullName evidence="2">ATP synthase F1 complex delta/epsilon subunit N-terminal domain-containing protein</fullName>
    </recommendedName>
</protein>
<comment type="caution">
    <text evidence="3">The sequence shown here is derived from an EMBL/GenBank/DDBJ whole genome shotgun (WGS) entry which is preliminary data.</text>
</comment>
<feature type="domain" description="ATP synthase F1 complex delta/epsilon subunit N-terminal" evidence="2">
    <location>
        <begin position="6"/>
        <end position="81"/>
    </location>
</feature>
<dbReference type="STRING" id="1802521.A2893_00890"/>
<gene>
    <name evidence="3" type="ORF">A2893_00890</name>
</gene>
<dbReference type="SUPFAM" id="SSF51344">
    <property type="entry name" value="Epsilon subunit of F1F0-ATP synthase N-terminal domain"/>
    <property type="match status" value="1"/>
</dbReference>
<dbReference type="GO" id="GO:0015986">
    <property type="term" value="P:proton motive force-driven ATP synthesis"/>
    <property type="evidence" value="ECO:0007669"/>
    <property type="project" value="InterPro"/>
</dbReference>